<reference evidence="2 3" key="1">
    <citation type="submission" date="2017-04" db="EMBL/GenBank/DDBJ databases">
        <title>Whole Genome Sequence of 1,4-Dioxane Degrading Bacterium Mycobacterium dioxanotrophicus PH-06.</title>
        <authorList>
            <person name="He Y."/>
        </authorList>
    </citation>
    <scope>NUCLEOTIDE SEQUENCE [LARGE SCALE GENOMIC DNA]</scope>
    <source>
        <strain evidence="2 3">PH-06</strain>
    </source>
</reference>
<protein>
    <submittedName>
        <fullName evidence="2">Uncharacterized protein</fullName>
    </submittedName>
</protein>
<dbReference type="RefSeq" id="WP_087077255.1">
    <property type="nucleotide sequence ID" value="NZ_CP020809.1"/>
</dbReference>
<dbReference type="Proteomes" id="UP000195331">
    <property type="component" value="Chromosome"/>
</dbReference>
<evidence type="ECO:0000256" key="1">
    <source>
        <dbReference type="SAM" id="SignalP"/>
    </source>
</evidence>
<sequence>MRATTVTALAALLLGTAGTVGLAPAQATPECSPGTVRLTAVSTDATQGTLTGSPVGGGAPITLSGPLDAYQKSEGFGDNPPPAVKQWDDTLDEVNVPIAPDDPNWYGRAKSRAFASRTLNDLAVSFPANTLVVHYWQGDPPGAACAMSSIQPVAR</sequence>
<feature type="chain" id="PRO_5039705387" evidence="1">
    <location>
        <begin position="23"/>
        <end position="155"/>
    </location>
</feature>
<accession>A0A1Y0C3Y9</accession>
<gene>
    <name evidence="2" type="ORF">BTO20_15510</name>
</gene>
<proteinExistence type="predicted"/>
<keyword evidence="1" id="KW-0732">Signal</keyword>
<keyword evidence="3" id="KW-1185">Reference proteome</keyword>
<dbReference type="OrthoDB" id="4624388at2"/>
<evidence type="ECO:0000313" key="3">
    <source>
        <dbReference type="Proteomes" id="UP000195331"/>
    </source>
</evidence>
<dbReference type="EMBL" id="CP020809">
    <property type="protein sequence ID" value="ART69805.1"/>
    <property type="molecule type" value="Genomic_DNA"/>
</dbReference>
<organism evidence="2 3">
    <name type="scientific">Mycobacterium dioxanotrophicus</name>
    <dbReference type="NCBI Taxonomy" id="482462"/>
    <lineage>
        <taxon>Bacteria</taxon>
        <taxon>Bacillati</taxon>
        <taxon>Actinomycetota</taxon>
        <taxon>Actinomycetes</taxon>
        <taxon>Mycobacteriales</taxon>
        <taxon>Mycobacteriaceae</taxon>
        <taxon>Mycobacterium</taxon>
    </lineage>
</organism>
<feature type="signal peptide" evidence="1">
    <location>
        <begin position="1"/>
        <end position="22"/>
    </location>
</feature>
<name>A0A1Y0C3Y9_9MYCO</name>
<dbReference type="AlphaFoldDB" id="A0A1Y0C3Y9"/>
<dbReference type="KEGG" id="mdx:BTO20_15510"/>
<evidence type="ECO:0000313" key="2">
    <source>
        <dbReference type="EMBL" id="ART69805.1"/>
    </source>
</evidence>